<reference evidence="1" key="1">
    <citation type="submission" date="2023-04" db="EMBL/GenBank/DDBJ databases">
        <title>Draft Genome sequencing of Naganishia species isolated from polar environments using Oxford Nanopore Technology.</title>
        <authorList>
            <person name="Leo P."/>
            <person name="Venkateswaran K."/>
        </authorList>
    </citation>
    <scope>NUCLEOTIDE SEQUENCE</scope>
    <source>
        <strain evidence="1">DBVPG 5303</strain>
    </source>
</reference>
<protein>
    <submittedName>
        <fullName evidence="1">Uncharacterized protein</fullName>
    </submittedName>
</protein>
<dbReference type="EMBL" id="JASBWV010000018">
    <property type="protein sequence ID" value="KAJ9121244.1"/>
    <property type="molecule type" value="Genomic_DNA"/>
</dbReference>
<comment type="caution">
    <text evidence="1">The sequence shown here is derived from an EMBL/GenBank/DDBJ whole genome shotgun (WGS) entry which is preliminary data.</text>
</comment>
<name>A0ACC2XD06_9TREE</name>
<gene>
    <name evidence="1" type="ORF">QFC24_004920</name>
</gene>
<proteinExistence type="predicted"/>
<keyword evidence="2" id="KW-1185">Reference proteome</keyword>
<dbReference type="Proteomes" id="UP001234202">
    <property type="component" value="Unassembled WGS sequence"/>
</dbReference>
<evidence type="ECO:0000313" key="2">
    <source>
        <dbReference type="Proteomes" id="UP001234202"/>
    </source>
</evidence>
<evidence type="ECO:0000313" key="1">
    <source>
        <dbReference type="EMBL" id="KAJ9121244.1"/>
    </source>
</evidence>
<sequence length="489" mass="54416">MSGVKTENQKDPSTTNLLDGVQNGELQATEAETRDADDEEQDPEAGEMQEMTYEEQRLATIRENEQLLKSLGLAVLAPPPPRQSVKASTTSTPTSSGTPTNRVFKKPIKRDLVPTEPLRKSSRISAAAKAKEEEGSKSRNKRKHKRPKLDRNASSLTPLSGSGNQSSGFESDQSSSDTVSSSSTRNRKASYPQVRLPPGERIRIPLRSVEYAAAEGGVEEDYDTVQPIPQRENGDKGRLVFEGRWKGVFVPNLAPEEVFRGGAFGGNYYADAYSNILKQNLSAEDDMAELPPSWLRPASPSPTTSPRIPFSTSTHLTAPARDPSVNRYGVPAGQGLAEWEKSGWIWKGDPRGWMQWYVRFYHGRRCVDDERQVQRCRFARALMKKIAQQPGSGGASVENTAVEDEDVGRVMRQLETGSPWDPTATVARYGFVWRYREWSWEKMAGECPVKTYDLPQAALEQNGNAFKPLFYFHRTSRAINQAQLGKTAD</sequence>
<organism evidence="1 2">
    <name type="scientific">Naganishia onofrii</name>
    <dbReference type="NCBI Taxonomy" id="1851511"/>
    <lineage>
        <taxon>Eukaryota</taxon>
        <taxon>Fungi</taxon>
        <taxon>Dikarya</taxon>
        <taxon>Basidiomycota</taxon>
        <taxon>Agaricomycotina</taxon>
        <taxon>Tremellomycetes</taxon>
        <taxon>Filobasidiales</taxon>
        <taxon>Filobasidiaceae</taxon>
        <taxon>Naganishia</taxon>
    </lineage>
</organism>
<accession>A0ACC2XD06</accession>